<reference evidence="11 12" key="1">
    <citation type="journal article" date="2008" name="Nature">
        <title>The Phaeodactylum genome reveals the evolutionary history of diatom genomes.</title>
        <authorList>
            <person name="Bowler C."/>
            <person name="Allen A.E."/>
            <person name="Badger J.H."/>
            <person name="Grimwood J."/>
            <person name="Jabbari K."/>
            <person name="Kuo A."/>
            <person name="Maheswari U."/>
            <person name="Martens C."/>
            <person name="Maumus F."/>
            <person name="Otillar R.P."/>
            <person name="Rayko E."/>
            <person name="Salamov A."/>
            <person name="Vandepoele K."/>
            <person name="Beszteri B."/>
            <person name="Gruber A."/>
            <person name="Heijde M."/>
            <person name="Katinka M."/>
            <person name="Mock T."/>
            <person name="Valentin K."/>
            <person name="Verret F."/>
            <person name="Berges J.A."/>
            <person name="Brownlee C."/>
            <person name="Cadoret J.P."/>
            <person name="Chiovitti A."/>
            <person name="Choi C.J."/>
            <person name="Coesel S."/>
            <person name="De Martino A."/>
            <person name="Detter J.C."/>
            <person name="Durkin C."/>
            <person name="Falciatore A."/>
            <person name="Fournet J."/>
            <person name="Haruta M."/>
            <person name="Huysman M.J."/>
            <person name="Jenkins B.D."/>
            <person name="Jiroutova K."/>
            <person name="Jorgensen R.E."/>
            <person name="Joubert Y."/>
            <person name="Kaplan A."/>
            <person name="Kroger N."/>
            <person name="Kroth P.G."/>
            <person name="La Roche J."/>
            <person name="Lindquist E."/>
            <person name="Lommer M."/>
            <person name="Martin-Jezequel V."/>
            <person name="Lopez P.J."/>
            <person name="Lucas S."/>
            <person name="Mangogna M."/>
            <person name="McGinnis K."/>
            <person name="Medlin L.K."/>
            <person name="Montsant A."/>
            <person name="Oudot-Le Secq M.P."/>
            <person name="Napoli C."/>
            <person name="Obornik M."/>
            <person name="Parker M.S."/>
            <person name="Petit J.L."/>
            <person name="Porcel B.M."/>
            <person name="Poulsen N."/>
            <person name="Robison M."/>
            <person name="Rychlewski L."/>
            <person name="Rynearson T.A."/>
            <person name="Schmutz J."/>
            <person name="Shapiro H."/>
            <person name="Siaut M."/>
            <person name="Stanley M."/>
            <person name="Sussman M.R."/>
            <person name="Taylor A.R."/>
            <person name="Vardi A."/>
            <person name="von Dassow P."/>
            <person name="Vyverman W."/>
            <person name="Willis A."/>
            <person name="Wyrwicz L.S."/>
            <person name="Rokhsar D.S."/>
            <person name="Weissenbach J."/>
            <person name="Armbrust E.V."/>
            <person name="Green B.R."/>
            <person name="Van de Peer Y."/>
            <person name="Grigoriev I.V."/>
        </authorList>
    </citation>
    <scope>NUCLEOTIDE SEQUENCE [LARGE SCALE GENOMIC DNA]</scope>
    <source>
        <strain evidence="11 12">CCAP 1055/1</strain>
    </source>
</reference>
<keyword evidence="5" id="KW-0406">Ion transport</keyword>
<evidence type="ECO:0000256" key="1">
    <source>
        <dbReference type="ARBA" id="ARBA00004141"/>
    </source>
</evidence>
<keyword evidence="7" id="KW-0407">Ion channel</keyword>
<feature type="transmembrane region" description="Helical" evidence="9">
    <location>
        <begin position="202"/>
        <end position="228"/>
    </location>
</feature>
<dbReference type="AlphaFoldDB" id="B7S4E1"/>
<name>B7S4E1_PHATC</name>
<keyword evidence="12" id="KW-1185">Reference proteome</keyword>
<keyword evidence="3 9" id="KW-0812">Transmembrane</keyword>
<dbReference type="GO" id="GO:0030322">
    <property type="term" value="P:stabilization of membrane potential"/>
    <property type="evidence" value="ECO:0007669"/>
    <property type="project" value="TreeGrafter"/>
</dbReference>
<evidence type="ECO:0000256" key="8">
    <source>
        <dbReference type="SAM" id="MobiDB-lite"/>
    </source>
</evidence>
<evidence type="ECO:0000256" key="3">
    <source>
        <dbReference type="ARBA" id="ARBA00022692"/>
    </source>
</evidence>
<dbReference type="InterPro" id="IPR013099">
    <property type="entry name" value="K_chnl_dom"/>
</dbReference>
<reference evidence="12" key="2">
    <citation type="submission" date="2008-08" db="EMBL/GenBank/DDBJ databases">
        <authorList>
            <consortium name="Diatom Consortium"/>
            <person name="Grigoriev I."/>
            <person name="Grimwood J."/>
            <person name="Kuo A."/>
            <person name="Otillar R.P."/>
            <person name="Salamov A."/>
            <person name="Detter J.C."/>
            <person name="Lindquist E."/>
            <person name="Shapiro H."/>
            <person name="Lucas S."/>
            <person name="Glavina del Rio T."/>
            <person name="Pitluck S."/>
            <person name="Rokhsar D."/>
            <person name="Bowler C."/>
        </authorList>
    </citation>
    <scope>GENOME REANNOTATION</scope>
    <source>
        <strain evidence="12">CCAP 1055/1</strain>
    </source>
</reference>
<dbReference type="EMBL" id="DS999284">
    <property type="protein sequence ID" value="EEC42671.1"/>
    <property type="molecule type" value="Genomic_DNA"/>
</dbReference>
<dbReference type="GeneID" id="7205167"/>
<dbReference type="GO" id="GO:0005886">
    <property type="term" value="C:plasma membrane"/>
    <property type="evidence" value="ECO:0007669"/>
    <property type="project" value="TreeGrafter"/>
</dbReference>
<dbReference type="eggNOG" id="ENOG502SQU0">
    <property type="taxonomic scope" value="Eukaryota"/>
</dbReference>
<evidence type="ECO:0000313" key="12">
    <source>
        <dbReference type="Proteomes" id="UP000000759"/>
    </source>
</evidence>
<dbReference type="Pfam" id="PF07885">
    <property type="entry name" value="Ion_trans_2"/>
    <property type="match status" value="1"/>
</dbReference>
<keyword evidence="4 9" id="KW-1133">Transmembrane helix</keyword>
<dbReference type="InParanoid" id="B7S4E1"/>
<evidence type="ECO:0000256" key="6">
    <source>
        <dbReference type="ARBA" id="ARBA00023136"/>
    </source>
</evidence>
<feature type="transmembrane region" description="Helical" evidence="9">
    <location>
        <begin position="344"/>
        <end position="361"/>
    </location>
</feature>
<keyword evidence="6 9" id="KW-0472">Membrane</keyword>
<dbReference type="PaxDb" id="2850-Phatrdraft1749"/>
<dbReference type="InterPro" id="IPR003280">
    <property type="entry name" value="2pore_dom_K_chnl"/>
</dbReference>
<evidence type="ECO:0000256" key="2">
    <source>
        <dbReference type="ARBA" id="ARBA00022448"/>
    </source>
</evidence>
<sequence length="633" mass="69854">MDSNLECTAKPISSDGNVSRRETGLVFGQGPTAPKAAEPDAPFPPLPGRYQKQLLRGASVGSLRPNRDRENYGRRTRSTSLGMNGFRDLQLDVREYRGESKNEQLDGTHQRPNPVDEETLLNLTKQDKAASREATVTEMAQYRSIRQTAVVSVALMLVLQTVTATSLVRAGDVSIDEAILFTMYSVTTAGFGSVDIPFTPGFLLYLVVYMLVGIGLTTVLASQVYLYVALVTRISKSSVDQRELADRGLNNWTQAKAQGSNEENSEDENDAPAAVPHVEALKDDRRHGHLNIGQVSLSLVDRLKLFFRSSEATRCFCLTCYLVGLLLIGVIGMMSLEGWTFVEALYFSTFVMTTVGFGDYFPTKSSSIWFVIFWLPFNISFLSIFMGNLGRYYMMLSSWNVIRKEKKLRKIYGFTTPLLGEEGPSRQIADEKYQIQRHGMSATELDCIQTMGDVVRFVLGTLAADVSLLDDKSNPVSSIGALLETFMLQSSLSHPGTFEKNGVRKPSFALMVLVQERFAHIIANDIAGFHSDLCVKDTTVSMTVESIQEVANQWQVPAGALTAFRAVAFEALIFVGEKKLVSKGAEALLNLSPFEFHEIFSPLLAALADSGTMEGWLAVTTPTAAEKFPRSYV</sequence>
<dbReference type="RefSeq" id="XP_002176435.1">
    <property type="nucleotide sequence ID" value="XM_002176399.1"/>
</dbReference>
<evidence type="ECO:0000256" key="7">
    <source>
        <dbReference type="ARBA" id="ARBA00023303"/>
    </source>
</evidence>
<protein>
    <recommendedName>
        <fullName evidence="10">Potassium channel domain-containing protein</fullName>
    </recommendedName>
</protein>
<dbReference type="Proteomes" id="UP000000759">
    <property type="component" value="Unassembled WGS sequence"/>
</dbReference>
<dbReference type="SUPFAM" id="SSF81324">
    <property type="entry name" value="Voltage-gated potassium channels"/>
    <property type="match status" value="2"/>
</dbReference>
<dbReference type="Gene3D" id="1.10.287.70">
    <property type="match status" value="2"/>
</dbReference>
<dbReference type="PANTHER" id="PTHR11003">
    <property type="entry name" value="POTASSIUM CHANNEL, SUBFAMILY K"/>
    <property type="match status" value="1"/>
</dbReference>
<feature type="transmembrane region" description="Helical" evidence="9">
    <location>
        <begin position="368"/>
        <end position="387"/>
    </location>
</feature>
<feature type="transmembrane region" description="Helical" evidence="9">
    <location>
        <begin position="312"/>
        <end position="332"/>
    </location>
</feature>
<evidence type="ECO:0000259" key="10">
    <source>
        <dbReference type="Pfam" id="PF07885"/>
    </source>
</evidence>
<evidence type="ECO:0000256" key="5">
    <source>
        <dbReference type="ARBA" id="ARBA00023065"/>
    </source>
</evidence>
<feature type="region of interest" description="Disordered" evidence="8">
    <location>
        <begin position="1"/>
        <end position="81"/>
    </location>
</feature>
<dbReference type="PANTHER" id="PTHR11003:SF291">
    <property type="entry name" value="IP11374P"/>
    <property type="match status" value="1"/>
</dbReference>
<dbReference type="GO" id="GO:0015271">
    <property type="term" value="F:outward rectifier potassium channel activity"/>
    <property type="evidence" value="ECO:0007669"/>
    <property type="project" value="TreeGrafter"/>
</dbReference>
<dbReference type="OrthoDB" id="415460at2759"/>
<evidence type="ECO:0000256" key="4">
    <source>
        <dbReference type="ARBA" id="ARBA00022989"/>
    </source>
</evidence>
<dbReference type="KEGG" id="pti:PHATRDRAFT_bd1749"/>
<comment type="subcellular location">
    <subcellularLocation>
        <location evidence="1">Membrane</location>
        <topology evidence="1">Multi-pass membrane protein</topology>
    </subcellularLocation>
</comment>
<keyword evidence="2" id="KW-0813">Transport</keyword>
<dbReference type="GO" id="GO:0022841">
    <property type="term" value="F:potassium ion leak channel activity"/>
    <property type="evidence" value="ECO:0007669"/>
    <property type="project" value="TreeGrafter"/>
</dbReference>
<feature type="transmembrane region" description="Helical" evidence="9">
    <location>
        <begin position="149"/>
        <end position="168"/>
    </location>
</feature>
<evidence type="ECO:0000256" key="9">
    <source>
        <dbReference type="SAM" id="Phobius"/>
    </source>
</evidence>
<evidence type="ECO:0000313" key="11">
    <source>
        <dbReference type="EMBL" id="EEC42671.1"/>
    </source>
</evidence>
<gene>
    <name evidence="11" type="ORF">PHATRDRAFT_bd1749</name>
</gene>
<organism evidence="11 12">
    <name type="scientific">Phaeodactylum tricornutum (strain CCAP 1055/1)</name>
    <dbReference type="NCBI Taxonomy" id="556484"/>
    <lineage>
        <taxon>Eukaryota</taxon>
        <taxon>Sar</taxon>
        <taxon>Stramenopiles</taxon>
        <taxon>Ochrophyta</taxon>
        <taxon>Bacillariophyta</taxon>
        <taxon>Bacillariophyceae</taxon>
        <taxon>Bacillariophycidae</taxon>
        <taxon>Naviculales</taxon>
        <taxon>Phaeodactylaceae</taxon>
        <taxon>Phaeodactylum</taxon>
    </lineage>
</organism>
<feature type="domain" description="Potassium channel" evidence="10">
    <location>
        <begin position="322"/>
        <end position="393"/>
    </location>
</feature>
<accession>B7S4E1</accession>
<proteinExistence type="predicted"/>
<dbReference type="HOGENOM" id="CLU_432456_0_0_1"/>